<dbReference type="SMART" id="SM00220">
    <property type="entry name" value="S_TKc"/>
    <property type="match status" value="1"/>
</dbReference>
<dbReference type="Gene3D" id="3.40.50.300">
    <property type="entry name" value="P-loop containing nucleotide triphosphate hydrolases"/>
    <property type="match status" value="1"/>
</dbReference>
<dbReference type="Gene3D" id="1.10.510.10">
    <property type="entry name" value="Transferase(Phosphotransferase) domain 1"/>
    <property type="match status" value="1"/>
</dbReference>
<dbReference type="InterPro" id="IPR000160">
    <property type="entry name" value="GGDEF_dom"/>
</dbReference>
<comment type="caution">
    <text evidence="4">The sequence shown here is derived from an EMBL/GenBank/DDBJ whole genome shotgun (WGS) entry which is preliminary data.</text>
</comment>
<dbReference type="InterPro" id="IPR053159">
    <property type="entry name" value="Hybrid_Histidine_Kinase"/>
</dbReference>
<dbReference type="InterPro" id="IPR041664">
    <property type="entry name" value="AAA_16"/>
</dbReference>
<dbReference type="SMART" id="SM00065">
    <property type="entry name" value="GAF"/>
    <property type="match status" value="1"/>
</dbReference>
<reference evidence="4 5" key="2">
    <citation type="submission" date="2020-06" db="EMBL/GenBank/DDBJ databases">
        <title>Antribacter stalactiti gen. nov., sp. nov., a new member of the family Nacardiaceae isolated from a cave.</title>
        <authorList>
            <person name="Kim I.S."/>
        </authorList>
    </citation>
    <scope>NUCLEOTIDE SEQUENCE [LARGE SCALE GENOMIC DNA]</scope>
    <source>
        <strain evidence="4 5">YC2-7</strain>
    </source>
</reference>
<dbReference type="GO" id="GO:0004672">
    <property type="term" value="F:protein kinase activity"/>
    <property type="evidence" value="ECO:0007669"/>
    <property type="project" value="InterPro"/>
</dbReference>
<dbReference type="PANTHER" id="PTHR43642">
    <property type="entry name" value="HYBRID SIGNAL TRANSDUCTION HISTIDINE KINASE G"/>
    <property type="match status" value="1"/>
</dbReference>
<dbReference type="CDD" id="cd14014">
    <property type="entry name" value="STKc_PknB_like"/>
    <property type="match status" value="1"/>
</dbReference>
<dbReference type="SUPFAM" id="SSF55073">
    <property type="entry name" value="Nucleotide cyclase"/>
    <property type="match status" value="1"/>
</dbReference>
<dbReference type="InterPro" id="IPR043128">
    <property type="entry name" value="Rev_trsase/Diguanyl_cyclase"/>
</dbReference>
<dbReference type="Pfam" id="PF01590">
    <property type="entry name" value="GAF"/>
    <property type="match status" value="1"/>
</dbReference>
<evidence type="ECO:0000313" key="4">
    <source>
        <dbReference type="EMBL" id="NMN94661.1"/>
    </source>
</evidence>
<dbReference type="PROSITE" id="PS50011">
    <property type="entry name" value="PROTEIN_KINASE_DOM"/>
    <property type="match status" value="1"/>
</dbReference>
<evidence type="ECO:0000259" key="3">
    <source>
        <dbReference type="PROSITE" id="PS50887"/>
    </source>
</evidence>
<dbReference type="InterPro" id="IPR029787">
    <property type="entry name" value="Nucleotide_cyclase"/>
</dbReference>
<dbReference type="Gene3D" id="3.30.450.40">
    <property type="match status" value="1"/>
</dbReference>
<dbReference type="PANTHER" id="PTHR43642:SF1">
    <property type="entry name" value="HYBRID SIGNAL TRANSDUCTION HISTIDINE KINASE G"/>
    <property type="match status" value="1"/>
</dbReference>
<reference evidence="4 5" key="1">
    <citation type="submission" date="2019-05" db="EMBL/GenBank/DDBJ databases">
        <authorList>
            <person name="Lee S.D."/>
        </authorList>
    </citation>
    <scope>NUCLEOTIDE SEQUENCE [LARGE SCALE GENOMIC DNA]</scope>
    <source>
        <strain evidence="4 5">YC2-7</strain>
    </source>
</reference>
<dbReference type="InterPro" id="IPR003018">
    <property type="entry name" value="GAF"/>
</dbReference>
<feature type="domain" description="GGDEF" evidence="3">
    <location>
        <begin position="1565"/>
        <end position="1699"/>
    </location>
</feature>
<dbReference type="Gene3D" id="3.30.70.270">
    <property type="match status" value="1"/>
</dbReference>
<dbReference type="InterPro" id="IPR000719">
    <property type="entry name" value="Prot_kinase_dom"/>
</dbReference>
<dbReference type="FunFam" id="3.30.70.270:FF:000001">
    <property type="entry name" value="Diguanylate cyclase domain protein"/>
    <property type="match status" value="1"/>
</dbReference>
<comment type="subcellular location">
    <subcellularLocation>
        <location evidence="1">Membrane</location>
        <topology evidence="1">Single-pass membrane protein</topology>
    </subcellularLocation>
</comment>
<dbReference type="InterPro" id="IPR029016">
    <property type="entry name" value="GAF-like_dom_sf"/>
</dbReference>
<dbReference type="NCBIfam" id="TIGR00254">
    <property type="entry name" value="GGDEF"/>
    <property type="match status" value="1"/>
</dbReference>
<dbReference type="SMART" id="SM00267">
    <property type="entry name" value="GGDEF"/>
    <property type="match status" value="1"/>
</dbReference>
<dbReference type="SUPFAM" id="SSF56112">
    <property type="entry name" value="Protein kinase-like (PK-like)"/>
    <property type="match status" value="1"/>
</dbReference>
<evidence type="ECO:0000259" key="2">
    <source>
        <dbReference type="PROSITE" id="PS50011"/>
    </source>
</evidence>
<proteinExistence type="predicted"/>
<dbReference type="SUPFAM" id="SSF52540">
    <property type="entry name" value="P-loop containing nucleoside triphosphate hydrolases"/>
    <property type="match status" value="1"/>
</dbReference>
<dbReference type="EMBL" id="VCQU01000002">
    <property type="protein sequence ID" value="NMN94661.1"/>
    <property type="molecule type" value="Genomic_DNA"/>
</dbReference>
<dbReference type="CDD" id="cd01949">
    <property type="entry name" value="GGDEF"/>
    <property type="match status" value="1"/>
</dbReference>
<evidence type="ECO:0000313" key="5">
    <source>
        <dbReference type="Proteomes" id="UP000535543"/>
    </source>
</evidence>
<protein>
    <submittedName>
        <fullName evidence="4">Diguanylate cyclase</fullName>
    </submittedName>
</protein>
<dbReference type="PROSITE" id="PS50887">
    <property type="entry name" value="GGDEF"/>
    <property type="match status" value="1"/>
</dbReference>
<name>A0A848K877_9NOCA</name>
<dbReference type="Pfam" id="PF00069">
    <property type="entry name" value="Pkinase"/>
    <property type="match status" value="1"/>
</dbReference>
<dbReference type="Pfam" id="PF00990">
    <property type="entry name" value="GGDEF"/>
    <property type="match status" value="1"/>
</dbReference>
<keyword evidence="5" id="KW-1185">Reference proteome</keyword>
<accession>A0A848K877</accession>
<dbReference type="SUPFAM" id="SSF55781">
    <property type="entry name" value="GAF domain-like"/>
    <property type="match status" value="1"/>
</dbReference>
<gene>
    <name evidence="4" type="ORF">FGL95_06365</name>
</gene>
<dbReference type="InterPro" id="IPR027417">
    <property type="entry name" value="P-loop_NTPase"/>
</dbReference>
<dbReference type="GO" id="GO:0016020">
    <property type="term" value="C:membrane"/>
    <property type="evidence" value="ECO:0007669"/>
    <property type="project" value="UniProtKB-SubCell"/>
</dbReference>
<evidence type="ECO:0000256" key="1">
    <source>
        <dbReference type="ARBA" id="ARBA00004167"/>
    </source>
</evidence>
<feature type="domain" description="Protein kinase" evidence="2">
    <location>
        <begin position="43"/>
        <end position="313"/>
    </location>
</feature>
<dbReference type="InterPro" id="IPR011009">
    <property type="entry name" value="Kinase-like_dom_sf"/>
</dbReference>
<dbReference type="GO" id="GO:0005524">
    <property type="term" value="F:ATP binding"/>
    <property type="evidence" value="ECO:0007669"/>
    <property type="project" value="InterPro"/>
</dbReference>
<dbReference type="Proteomes" id="UP000535543">
    <property type="component" value="Unassembled WGS sequence"/>
</dbReference>
<sequence length="1699" mass="183119">MVRLFLLARHLREPTTARVYRRLTIRKGTDSILGPSLIGAAIVLTSVRTGRGRVADVPPQRGSDGPVLEDGRVRVWRTVEPDVGVLIHKEAFGEGALERIAHEVSVLRRLHGVPGVPRLLPVLDPSGLVVAGVGGRRLAELLAERRLTAREVVAVGHRLALTLEAVHEAGVAHHGLQPGNVLVAADGSVELVDFDLATMMADVRPGFTHHREILGPLPYLSPEQTGRTGSVVDRRSDLYAVGAVLYEAATGRPPFLEEDAFELVREILTRKPTPVTELDPTLPPMLDAVLARLLEKEPERRYQSAAGLAHDLARIAADTAATFTLGERDFPSRLSPPAQLVGRDTEIAVLAAALDAVADPIDDSIRARRTGGVLLVSGPPGVGKSTLVNTLRPLVTQRGGWFVSGKADQVVPDSTAGLREALRGLARLLLAEPTDALEAQSRELGRRLRSNAAVLVAMAPEFAQVLGEPVVAGDLDERELEDRTRQAVIDLLRAIASPGRPVVLVLDDLQWAPPGALEILDAIANAQAVEGLLLVGTYRDSDVDPRLATMLARWERLGVGQRTVRLAPLDVEHLALLLGHILRIPLEHAAGLAHIVRERTGGNPFDTIELLNSLREQGALALGDDGWTWDADAVRQHVGHNDVGHSDVVALLTTRIENLGPDAVRVLGAMACLGAEVSGTDLAIACGMPFDQLVTVLTKPLAAGLVTPVRHGGLATDAVVGQLRFRHGRVQQAAFERLGAEARRRFQAEMGWRLAAAGRDLLAARLLLAASVAPQDRTQRRLVVRLYRAAADDERRRTEFTATEQFLAAAANILRDEPTAAREHFAVESERHQALYQLGRLDEADSLYESLCVLTGDAGELAQVTATQVASLTNRQLSTAAVELGLLFLARLGVRYPEHDAEAEVVRGLTDVVAWTNELDPKLFAGGPALTDPAVSALVAVMARLSPAGFFAAPLVSGWLVTQAKRLWEEHGPSSDLMAVLGHGPVAFVALLDEYRAGERLLTYLIATGEAHGWERAVAYTEFLYAVSSAHWFEPLDACVAVAKQARDGLLHVGDLPQAGWASFPLVIDTFETAPHVDEALTELAAALALADRTAIVPVQRCFSIVRQFCFKARGGPDAATGLPTSNADGPPVEELAELIPIIGAYLWLFRSIAAALAGDWESLAANSRAAHREARHLPGIVITLMSTVPFGLDLCLQLRQQRPGERAHAALLADLDEVLTWLRRRALDQPDNVAHIVSYLEAERAWALGDHDGALAAFDSALSAVERVSRPWHHALLARRAGEFHRERGLEHSGRLQLAEARQALVDWGADALAVELERTYPFLRDRSIVRPGVVAGAILTADTMDTTAILRVAQALASQTTMPELHGAIVEHLRAITGATAVQVVLHDESAGWQIYRAATDAGGDIALDGPGATALVPVSAVRYVLRTREALAVDDATADDRFARDAYLVGEERLALLVVPVLRAGELRAVLVLENRLTTGAFTTDRLGFVDMLTGQLAVALDNAQLYTSLERRIAERTVELRSANAQLEMLSTTDPLTGVANRRRFDAALAVEWTRSLGTGQPVSVIMADVDHFKQYNDDYGHLAGDACLVEISRLLARSLRDTDLLCRYGGEEFAAILPRADLDAAVAVAERMRLAVEGARLPYTLDARIVTVSVGVASALATASDQRSELLSGADAALYEAKHAGRNCVRTHTF</sequence>
<organism evidence="4 5">
    <name type="scientific">Antrihabitans stalactiti</name>
    <dbReference type="NCBI Taxonomy" id="2584121"/>
    <lineage>
        <taxon>Bacteria</taxon>
        <taxon>Bacillati</taxon>
        <taxon>Actinomycetota</taxon>
        <taxon>Actinomycetes</taxon>
        <taxon>Mycobacteriales</taxon>
        <taxon>Nocardiaceae</taxon>
        <taxon>Antrihabitans</taxon>
    </lineage>
</organism>
<dbReference type="Pfam" id="PF13191">
    <property type="entry name" value="AAA_16"/>
    <property type="match status" value="1"/>
</dbReference>